<keyword evidence="9" id="KW-1185">Reference proteome</keyword>
<dbReference type="PANTHER" id="PTHR15710">
    <property type="entry name" value="E3 UBIQUITIN-PROTEIN LIGASE PRAJA"/>
    <property type="match status" value="1"/>
</dbReference>
<dbReference type="Proteomes" id="UP000692954">
    <property type="component" value="Unassembled WGS sequence"/>
</dbReference>
<sequence length="208" mass="24305">MQQSINLCWCHICKKQFESTVTSDLMKCAFCFQEFCEIIDPSNDPRGFIPYGENSQTNSSSRQTQTQQRQQPQTIIHITRNQIPIRFQQRTNLFDNLLQLMFPNTQFQPGQSLEQLIDYISQNDPNVYGSPPASQEVIDKLEKINLPSECCSVCQEEYQQQQALQMPCNHHFHPDCLIPWLKQHNSCPVCRSEIKTDDEDYNKKKNLK</sequence>
<evidence type="ECO:0000313" key="9">
    <source>
        <dbReference type="Proteomes" id="UP000692954"/>
    </source>
</evidence>
<evidence type="ECO:0000256" key="4">
    <source>
        <dbReference type="PROSITE-ProRule" id="PRU00175"/>
    </source>
</evidence>
<dbReference type="GO" id="GO:0061630">
    <property type="term" value="F:ubiquitin protein ligase activity"/>
    <property type="evidence" value="ECO:0007669"/>
    <property type="project" value="TreeGrafter"/>
</dbReference>
<protein>
    <recommendedName>
        <fullName evidence="6">RING-type domain-containing protein</fullName>
    </recommendedName>
</protein>
<dbReference type="GO" id="GO:0016567">
    <property type="term" value="P:protein ubiquitination"/>
    <property type="evidence" value="ECO:0007669"/>
    <property type="project" value="TreeGrafter"/>
</dbReference>
<dbReference type="SMART" id="SM00184">
    <property type="entry name" value="RING"/>
    <property type="match status" value="1"/>
</dbReference>
<dbReference type="AlphaFoldDB" id="A0A8S1KJY1"/>
<evidence type="ECO:0000256" key="5">
    <source>
        <dbReference type="SAM" id="MobiDB-lite"/>
    </source>
</evidence>
<dbReference type="InterPro" id="IPR001841">
    <property type="entry name" value="Znf_RING"/>
</dbReference>
<feature type="domain" description="RING-type" evidence="6">
    <location>
        <begin position="151"/>
        <end position="191"/>
    </location>
</feature>
<feature type="compositionally biased region" description="Low complexity" evidence="5">
    <location>
        <begin position="54"/>
        <end position="72"/>
    </location>
</feature>
<evidence type="ECO:0000313" key="7">
    <source>
        <dbReference type="EMBL" id="CAD8055419.1"/>
    </source>
</evidence>
<evidence type="ECO:0000259" key="6">
    <source>
        <dbReference type="PROSITE" id="PS50089"/>
    </source>
</evidence>
<evidence type="ECO:0000256" key="1">
    <source>
        <dbReference type="ARBA" id="ARBA00022723"/>
    </source>
</evidence>
<dbReference type="EMBL" id="CAJJDN010000009">
    <property type="protein sequence ID" value="CAD8055419.1"/>
    <property type="molecule type" value="Genomic_DNA"/>
</dbReference>
<comment type="caution">
    <text evidence="7">The sequence shown here is derived from an EMBL/GenBank/DDBJ whole genome shotgun (WGS) entry which is preliminary data.</text>
</comment>
<evidence type="ECO:0000256" key="3">
    <source>
        <dbReference type="ARBA" id="ARBA00022833"/>
    </source>
</evidence>
<keyword evidence="2 4" id="KW-0863">Zinc-finger</keyword>
<dbReference type="EMBL" id="CAJJDN010000009">
    <property type="protein sequence ID" value="CAD8055425.1"/>
    <property type="molecule type" value="Genomic_DNA"/>
</dbReference>
<dbReference type="GO" id="GO:0005737">
    <property type="term" value="C:cytoplasm"/>
    <property type="evidence" value="ECO:0007669"/>
    <property type="project" value="TreeGrafter"/>
</dbReference>
<dbReference type="OrthoDB" id="285235at2759"/>
<keyword evidence="3" id="KW-0862">Zinc</keyword>
<keyword evidence="1" id="KW-0479">Metal-binding</keyword>
<dbReference type="Pfam" id="PF13639">
    <property type="entry name" value="zf-RING_2"/>
    <property type="match status" value="1"/>
</dbReference>
<proteinExistence type="predicted"/>
<accession>A0A8S1KJY1</accession>
<organism evidence="7 9">
    <name type="scientific">Paramecium sonneborni</name>
    <dbReference type="NCBI Taxonomy" id="65129"/>
    <lineage>
        <taxon>Eukaryota</taxon>
        <taxon>Sar</taxon>
        <taxon>Alveolata</taxon>
        <taxon>Ciliophora</taxon>
        <taxon>Intramacronucleata</taxon>
        <taxon>Oligohymenophorea</taxon>
        <taxon>Peniculida</taxon>
        <taxon>Parameciidae</taxon>
        <taxon>Paramecium</taxon>
    </lineage>
</organism>
<name>A0A8S1KJY1_9CILI</name>
<feature type="region of interest" description="Disordered" evidence="5">
    <location>
        <begin position="47"/>
        <end position="72"/>
    </location>
</feature>
<dbReference type="PROSITE" id="PS50089">
    <property type="entry name" value="ZF_RING_2"/>
    <property type="match status" value="1"/>
</dbReference>
<dbReference type="PANTHER" id="PTHR15710:SF217">
    <property type="entry name" value="E3 UBIQUITIN-PROTEIN LIGASE RDUF2"/>
    <property type="match status" value="1"/>
</dbReference>
<reference evidence="7" key="1">
    <citation type="submission" date="2021-01" db="EMBL/GenBank/DDBJ databases">
        <authorList>
            <consortium name="Genoscope - CEA"/>
            <person name="William W."/>
        </authorList>
    </citation>
    <scope>NUCLEOTIDE SEQUENCE</scope>
</reference>
<evidence type="ECO:0000256" key="2">
    <source>
        <dbReference type="ARBA" id="ARBA00022771"/>
    </source>
</evidence>
<dbReference type="GO" id="GO:0008270">
    <property type="term" value="F:zinc ion binding"/>
    <property type="evidence" value="ECO:0007669"/>
    <property type="project" value="UniProtKB-KW"/>
</dbReference>
<gene>
    <name evidence="7" type="ORF">PSON_ATCC_30995.1.T0090233</name>
    <name evidence="8" type="ORF">PSON_ATCC_30995.1.T0090236</name>
</gene>
<evidence type="ECO:0000313" key="8">
    <source>
        <dbReference type="EMBL" id="CAD8055425.1"/>
    </source>
</evidence>